<dbReference type="AlphaFoldDB" id="A0A5J4S829"/>
<dbReference type="EC" id="3.2.1.172" evidence="2"/>
<dbReference type="InterPro" id="IPR052043">
    <property type="entry name" value="PolySaccharide_Degr_Enz"/>
</dbReference>
<dbReference type="InterPro" id="IPR012341">
    <property type="entry name" value="6hp_glycosidase-like_sf"/>
</dbReference>
<accession>A0A5J4S829</accession>
<sequence length="358" mass="41439">MKKVISVLLLLSLCIGSIYSQNKKDRQLIDRVASWQIENHSKSKHNKLDWTNGALYRGMVEWAYYTDNQRYFDFLLNIGDKHNWSLLPRVYHADDLAVGQTYIRLYEKYKNEKMIEAVKERLDSIAGNPSKAQLWLGAKRWSDRWSWCDALFMAPPVYTLFYNIHSEQKYLDFMDKEYQECVDSLYSKEQHLFYRDQRYISKREKNGANVFWGRGNGWVFGGLPFILNDLSESHPRYSFYLNLYREMADAVVDCQDKKGSWHASLLDPASYPSPENSASSFFVYGLAWGVNKGILQDAKYKKAIKNGWKALKSYVDKEGKLGYVQPVGAAPEDVTSDMTDVYGVGAFLLAGVEMQKVK</sequence>
<dbReference type="InterPro" id="IPR010905">
    <property type="entry name" value="Glyco_hydro_88"/>
</dbReference>
<dbReference type="EMBL" id="SNRY01000387">
    <property type="protein sequence ID" value="KAA6341463.1"/>
    <property type="molecule type" value="Genomic_DNA"/>
</dbReference>
<dbReference type="PANTHER" id="PTHR33886:SF8">
    <property type="entry name" value="UNSATURATED RHAMNOGALACTURONAN HYDROLASE (EUROFUNG)"/>
    <property type="match status" value="1"/>
</dbReference>
<dbReference type="Gene3D" id="1.50.10.10">
    <property type="match status" value="1"/>
</dbReference>
<organism evidence="2">
    <name type="scientific">termite gut metagenome</name>
    <dbReference type="NCBI Taxonomy" id="433724"/>
    <lineage>
        <taxon>unclassified sequences</taxon>
        <taxon>metagenomes</taxon>
        <taxon>organismal metagenomes</taxon>
    </lineage>
</organism>
<keyword evidence="1 2" id="KW-0378">Hydrolase</keyword>
<evidence type="ECO:0000256" key="1">
    <source>
        <dbReference type="ARBA" id="ARBA00022801"/>
    </source>
</evidence>
<dbReference type="InterPro" id="IPR008928">
    <property type="entry name" value="6-hairpin_glycosidase_sf"/>
</dbReference>
<dbReference type="SUPFAM" id="SSF48208">
    <property type="entry name" value="Six-hairpin glycosidases"/>
    <property type="match status" value="1"/>
</dbReference>
<name>A0A5J4S829_9ZZZZ</name>
<dbReference type="GO" id="GO:0005975">
    <property type="term" value="P:carbohydrate metabolic process"/>
    <property type="evidence" value="ECO:0007669"/>
    <property type="project" value="InterPro"/>
</dbReference>
<comment type="caution">
    <text evidence="2">The sequence shown here is derived from an EMBL/GenBank/DDBJ whole genome shotgun (WGS) entry which is preliminary data.</text>
</comment>
<dbReference type="PANTHER" id="PTHR33886">
    <property type="entry name" value="UNSATURATED RHAMNOGALACTURONAN HYDROLASE (EUROFUNG)"/>
    <property type="match status" value="1"/>
</dbReference>
<proteinExistence type="predicted"/>
<protein>
    <submittedName>
        <fullName evidence="2">Unsaturated rhamnogalacturonyl hydrolase YteR</fullName>
        <ecNumber evidence="2">3.2.1.172</ecNumber>
    </submittedName>
</protein>
<gene>
    <name evidence="2" type="ORF">EZS27_010727</name>
</gene>
<keyword evidence="2" id="KW-0326">Glycosidase</keyword>
<dbReference type="Pfam" id="PF07470">
    <property type="entry name" value="Glyco_hydro_88"/>
    <property type="match status" value="1"/>
</dbReference>
<evidence type="ECO:0000313" key="2">
    <source>
        <dbReference type="EMBL" id="KAA6341463.1"/>
    </source>
</evidence>
<reference evidence="2" key="1">
    <citation type="submission" date="2019-03" db="EMBL/GenBank/DDBJ databases">
        <title>Single cell metagenomics reveals metabolic interactions within the superorganism composed of flagellate Streblomastix strix and complex community of Bacteroidetes bacteria on its surface.</title>
        <authorList>
            <person name="Treitli S.C."/>
            <person name="Kolisko M."/>
            <person name="Husnik F."/>
            <person name="Keeling P."/>
            <person name="Hampl V."/>
        </authorList>
    </citation>
    <scope>NUCLEOTIDE SEQUENCE</scope>
    <source>
        <strain evidence="2">STM</strain>
    </source>
</reference>
<dbReference type="GO" id="GO:0102211">
    <property type="term" value="F:unsaturated rhamnogalacturonyl hydrolase activity"/>
    <property type="evidence" value="ECO:0007669"/>
    <property type="project" value="UniProtKB-EC"/>
</dbReference>